<reference evidence="4" key="1">
    <citation type="submission" date="2016-10" db="EMBL/GenBank/DDBJ databases">
        <authorList>
            <person name="Varghese N."/>
            <person name="Submissions S."/>
        </authorList>
    </citation>
    <scope>NUCLEOTIDE SEQUENCE [LARGE SCALE GENOMIC DNA]</scope>
    <source>
        <strain evidence="4">DSM 45245</strain>
    </source>
</reference>
<dbReference type="EMBL" id="FNPH01000003">
    <property type="protein sequence ID" value="SDY72610.1"/>
    <property type="molecule type" value="Genomic_DNA"/>
</dbReference>
<gene>
    <name evidence="3" type="ORF">SAMN05444365_103264</name>
</gene>
<feature type="compositionally biased region" description="Low complexity" evidence="1">
    <location>
        <begin position="166"/>
        <end position="187"/>
    </location>
</feature>
<feature type="transmembrane region" description="Helical" evidence="2">
    <location>
        <begin position="49"/>
        <end position="66"/>
    </location>
</feature>
<keyword evidence="4" id="KW-1185">Reference proteome</keyword>
<name>A0A1H3M7A4_9ACTN</name>
<dbReference type="Proteomes" id="UP000242415">
    <property type="component" value="Unassembled WGS sequence"/>
</dbReference>
<feature type="compositionally biased region" description="Pro residues" evidence="1">
    <location>
        <begin position="216"/>
        <end position="229"/>
    </location>
</feature>
<keyword evidence="2" id="KW-0472">Membrane</keyword>
<evidence type="ECO:0000313" key="3">
    <source>
        <dbReference type="EMBL" id="SDY72610.1"/>
    </source>
</evidence>
<keyword evidence="2" id="KW-0812">Transmembrane</keyword>
<dbReference type="STRING" id="405436.SAMN05444365_103264"/>
<dbReference type="RefSeq" id="WP_091555135.1">
    <property type="nucleotide sequence ID" value="NZ_FNPH01000003.1"/>
</dbReference>
<dbReference type="AlphaFoldDB" id="A0A1H3M7A4"/>
<evidence type="ECO:0000256" key="2">
    <source>
        <dbReference type="SAM" id="Phobius"/>
    </source>
</evidence>
<keyword evidence="2" id="KW-1133">Transmembrane helix</keyword>
<sequence length="268" mass="26811">MRHLWSLLAGIVVAPITWLLIALGQGGSSRTVAGWVEDGRYDTARLIEPAAYLVAAGILLGLLGTLRVSPLGPLAAGLLLVGAYAGMFAAPFVIHDSLPDNEQLLGRPLPLELPLDNGTLFLLGALLLMATFSAQRWRRWPGTSAAADGATIAARPAGAGAPGPDGDGEAPTVATEPVDGAGDAEPGAGPGAGAGDAEPGAGVGDAERGGAATPEPGAPPAAGAPPAVVPSPRDGDATERANALPRRRDSQSPWSTPPGATKQETTTD</sequence>
<organism evidence="3 4">
    <name type="scientific">Micromonospora pattaloongensis</name>
    <dbReference type="NCBI Taxonomy" id="405436"/>
    <lineage>
        <taxon>Bacteria</taxon>
        <taxon>Bacillati</taxon>
        <taxon>Actinomycetota</taxon>
        <taxon>Actinomycetes</taxon>
        <taxon>Micromonosporales</taxon>
        <taxon>Micromonosporaceae</taxon>
        <taxon>Micromonospora</taxon>
    </lineage>
</organism>
<feature type="region of interest" description="Disordered" evidence="1">
    <location>
        <begin position="154"/>
        <end position="268"/>
    </location>
</feature>
<feature type="transmembrane region" description="Helical" evidence="2">
    <location>
        <begin position="114"/>
        <end position="134"/>
    </location>
</feature>
<evidence type="ECO:0000313" key="4">
    <source>
        <dbReference type="Proteomes" id="UP000242415"/>
    </source>
</evidence>
<accession>A0A1H3M7A4</accession>
<evidence type="ECO:0008006" key="5">
    <source>
        <dbReference type="Google" id="ProtNLM"/>
    </source>
</evidence>
<proteinExistence type="predicted"/>
<protein>
    <recommendedName>
        <fullName evidence="5">Tryptophan-associated transmembrane protein (Trp_oprn_chp)</fullName>
    </recommendedName>
</protein>
<evidence type="ECO:0000256" key="1">
    <source>
        <dbReference type="SAM" id="MobiDB-lite"/>
    </source>
</evidence>
<feature type="transmembrane region" description="Helical" evidence="2">
    <location>
        <begin position="73"/>
        <end position="94"/>
    </location>
</feature>
<dbReference type="OrthoDB" id="3403858at2"/>